<evidence type="ECO:0000313" key="3">
    <source>
        <dbReference type="Proteomes" id="UP001290861"/>
    </source>
</evidence>
<dbReference type="EMBL" id="JARVCO010000012">
    <property type="protein sequence ID" value="MDZ8120117.1"/>
    <property type="molecule type" value="Genomic_DNA"/>
</dbReference>
<dbReference type="Proteomes" id="UP001290861">
    <property type="component" value="Unassembled WGS sequence"/>
</dbReference>
<name>A0ABU5N115_9BACT</name>
<feature type="transmembrane region" description="Helical" evidence="1">
    <location>
        <begin position="21"/>
        <end position="42"/>
    </location>
</feature>
<evidence type="ECO:0000256" key="1">
    <source>
        <dbReference type="SAM" id="Phobius"/>
    </source>
</evidence>
<sequence length="427" mass="47753">MSKPKKKGFFAKHAKSSAAMISLGIHAVLILVAISFVAVTVIQKEDKQFEAKPVNRPKQKLKKLQVPVKMKKNKPKPKLRKRVVVKNIQRKTPEFKMPEISGVKGGLGAMEGSGSGMESIGFSMPEMDFFGAKAKGEKVVFVVHFGPATISAGSKNGKDKYTPFSRMTGLTIRNRLEDLVDTLPEYTLFNVIAYFAGDAWAMEPNMQLATPVNKQKVKDWMDPVNPLEGDYQYCFAIPKEPRGRINRAYNNYPKRVDNLPDYSTKWAYPYSVPAALEKKYAPDAPGGFMHWGRGVAWAILEQKPDTIFVLTTNYIDGWNDTKTKANGEREKISDNNPRKMAKALSAMCLDVYGPDKKKWPTINVVVLAKAGKNSDGANRVLGEQFGPIVKSFNADGSVIDDIKKFMNEQEQKLYSKYMAEYGNKQSN</sequence>
<protein>
    <submittedName>
        <fullName evidence="2">Uncharacterized protein</fullName>
    </submittedName>
</protein>
<organism evidence="2 3">
    <name type="scientific">Pontiella agarivorans</name>
    <dbReference type="NCBI Taxonomy" id="3038953"/>
    <lineage>
        <taxon>Bacteria</taxon>
        <taxon>Pseudomonadati</taxon>
        <taxon>Kiritimatiellota</taxon>
        <taxon>Kiritimatiellia</taxon>
        <taxon>Kiritimatiellales</taxon>
        <taxon>Pontiellaceae</taxon>
        <taxon>Pontiella</taxon>
    </lineage>
</organism>
<gene>
    <name evidence="2" type="ORF">P9H32_15910</name>
</gene>
<reference evidence="2 3" key="1">
    <citation type="journal article" date="2024" name="Appl. Environ. Microbiol.">
        <title>Pontiella agarivorans sp. nov., a novel marine anaerobic bacterium capable of degrading macroalgal polysaccharides and fixing nitrogen.</title>
        <authorList>
            <person name="Liu N."/>
            <person name="Kivenson V."/>
            <person name="Peng X."/>
            <person name="Cui Z."/>
            <person name="Lankiewicz T.S."/>
            <person name="Gosselin K.M."/>
            <person name="English C.J."/>
            <person name="Blair E.M."/>
            <person name="O'Malley M.A."/>
            <person name="Valentine D.L."/>
        </authorList>
    </citation>
    <scope>NUCLEOTIDE SEQUENCE [LARGE SCALE GENOMIC DNA]</scope>
    <source>
        <strain evidence="2 3">NLcol2</strain>
    </source>
</reference>
<keyword evidence="1" id="KW-0812">Transmembrane</keyword>
<accession>A0ABU5N115</accession>
<keyword evidence="1" id="KW-0472">Membrane</keyword>
<dbReference type="RefSeq" id="WP_322609892.1">
    <property type="nucleotide sequence ID" value="NZ_JARVCO010000012.1"/>
</dbReference>
<comment type="caution">
    <text evidence="2">The sequence shown here is derived from an EMBL/GenBank/DDBJ whole genome shotgun (WGS) entry which is preliminary data.</text>
</comment>
<keyword evidence="1" id="KW-1133">Transmembrane helix</keyword>
<evidence type="ECO:0000313" key="2">
    <source>
        <dbReference type="EMBL" id="MDZ8120117.1"/>
    </source>
</evidence>
<proteinExistence type="predicted"/>
<keyword evidence="3" id="KW-1185">Reference proteome</keyword>